<dbReference type="EMBL" id="JAUJYN010000007">
    <property type="protein sequence ID" value="KAK1265871.1"/>
    <property type="molecule type" value="Genomic_DNA"/>
</dbReference>
<reference evidence="1" key="2">
    <citation type="submission" date="2023-06" db="EMBL/GenBank/DDBJ databases">
        <authorList>
            <person name="Ma L."/>
            <person name="Liu K.-W."/>
            <person name="Li Z."/>
            <person name="Hsiao Y.-Y."/>
            <person name="Qi Y."/>
            <person name="Fu T."/>
            <person name="Tang G."/>
            <person name="Zhang D."/>
            <person name="Sun W.-H."/>
            <person name="Liu D.-K."/>
            <person name="Li Y."/>
            <person name="Chen G.-Z."/>
            <person name="Liu X.-D."/>
            <person name="Liao X.-Y."/>
            <person name="Jiang Y.-T."/>
            <person name="Yu X."/>
            <person name="Hao Y."/>
            <person name="Huang J."/>
            <person name="Zhao X.-W."/>
            <person name="Ke S."/>
            <person name="Chen Y.-Y."/>
            <person name="Wu W.-L."/>
            <person name="Hsu J.-L."/>
            <person name="Lin Y.-F."/>
            <person name="Huang M.-D."/>
            <person name="Li C.-Y."/>
            <person name="Huang L."/>
            <person name="Wang Z.-W."/>
            <person name="Zhao X."/>
            <person name="Zhong W.-Y."/>
            <person name="Peng D.-H."/>
            <person name="Ahmad S."/>
            <person name="Lan S."/>
            <person name="Zhang J.-S."/>
            <person name="Tsai W.-C."/>
            <person name="Van De Peer Y."/>
            <person name="Liu Z.-J."/>
        </authorList>
    </citation>
    <scope>NUCLEOTIDE SEQUENCE</scope>
    <source>
        <strain evidence="1">SCP</strain>
        <tissue evidence="1">Leaves</tissue>
    </source>
</reference>
<sequence>MKNNKDMIFESTTTNPMKGVGETLIRKRSRTLRRLKEYLLYRKLRSLVSPPNTYENEIQSTNMDEEEIKSADRTGDEGVEACKSSECDDDVDVDYGEDDDDDEWEFVPSVKLKRMDTSLLISAVVLKDVALSSKLFQLLEEQKLDIVFANQYRTETKVSHTIQVNLHSENEMVAFKERLYLWAGKKNM</sequence>
<protein>
    <submittedName>
        <fullName evidence="1">Uncharacterized protein</fullName>
    </submittedName>
</protein>
<dbReference type="Proteomes" id="UP001179952">
    <property type="component" value="Unassembled WGS sequence"/>
</dbReference>
<evidence type="ECO:0000313" key="1">
    <source>
        <dbReference type="EMBL" id="KAK1265871.1"/>
    </source>
</evidence>
<proteinExistence type="predicted"/>
<gene>
    <name evidence="1" type="ORF">QJS04_geneDACA000267</name>
</gene>
<keyword evidence="2" id="KW-1185">Reference proteome</keyword>
<name>A0AAV9AP11_ACOGR</name>
<dbReference type="AlphaFoldDB" id="A0AAV9AP11"/>
<organism evidence="1 2">
    <name type="scientific">Acorus gramineus</name>
    <name type="common">Dwarf sweet flag</name>
    <dbReference type="NCBI Taxonomy" id="55184"/>
    <lineage>
        <taxon>Eukaryota</taxon>
        <taxon>Viridiplantae</taxon>
        <taxon>Streptophyta</taxon>
        <taxon>Embryophyta</taxon>
        <taxon>Tracheophyta</taxon>
        <taxon>Spermatophyta</taxon>
        <taxon>Magnoliopsida</taxon>
        <taxon>Liliopsida</taxon>
        <taxon>Acoraceae</taxon>
        <taxon>Acorus</taxon>
    </lineage>
</organism>
<evidence type="ECO:0000313" key="2">
    <source>
        <dbReference type="Proteomes" id="UP001179952"/>
    </source>
</evidence>
<accession>A0AAV9AP11</accession>
<comment type="caution">
    <text evidence="1">The sequence shown here is derived from an EMBL/GenBank/DDBJ whole genome shotgun (WGS) entry which is preliminary data.</text>
</comment>
<reference evidence="1" key="1">
    <citation type="journal article" date="2023" name="Nat. Commun.">
        <title>Diploid and tetraploid genomes of Acorus and the evolution of monocots.</title>
        <authorList>
            <person name="Ma L."/>
            <person name="Liu K.W."/>
            <person name="Li Z."/>
            <person name="Hsiao Y.Y."/>
            <person name="Qi Y."/>
            <person name="Fu T."/>
            <person name="Tang G.D."/>
            <person name="Zhang D."/>
            <person name="Sun W.H."/>
            <person name="Liu D.K."/>
            <person name="Li Y."/>
            <person name="Chen G.Z."/>
            <person name="Liu X.D."/>
            <person name="Liao X.Y."/>
            <person name="Jiang Y.T."/>
            <person name="Yu X."/>
            <person name="Hao Y."/>
            <person name="Huang J."/>
            <person name="Zhao X.W."/>
            <person name="Ke S."/>
            <person name="Chen Y.Y."/>
            <person name="Wu W.L."/>
            <person name="Hsu J.L."/>
            <person name="Lin Y.F."/>
            <person name="Huang M.D."/>
            <person name="Li C.Y."/>
            <person name="Huang L."/>
            <person name="Wang Z.W."/>
            <person name="Zhao X."/>
            <person name="Zhong W.Y."/>
            <person name="Peng D.H."/>
            <person name="Ahmad S."/>
            <person name="Lan S."/>
            <person name="Zhang J.S."/>
            <person name="Tsai W.C."/>
            <person name="Van de Peer Y."/>
            <person name="Liu Z.J."/>
        </authorList>
    </citation>
    <scope>NUCLEOTIDE SEQUENCE</scope>
    <source>
        <strain evidence="1">SCP</strain>
    </source>
</reference>